<dbReference type="EMBL" id="JBDZDV010000007">
    <property type="protein sequence ID" value="MET3111947.1"/>
    <property type="molecule type" value="Genomic_DNA"/>
</dbReference>
<dbReference type="SUPFAM" id="SSF54975">
    <property type="entry name" value="Acylphosphatase/BLUF domain-like"/>
    <property type="match status" value="1"/>
</dbReference>
<evidence type="ECO:0000256" key="2">
    <source>
        <dbReference type="ARBA" id="ARBA00032904"/>
    </source>
</evidence>
<organism evidence="7 8">
    <name type="scientific">Salinicoccus halitifaciens</name>
    <dbReference type="NCBI Taxonomy" id="1073415"/>
    <lineage>
        <taxon>Bacteria</taxon>
        <taxon>Bacillati</taxon>
        <taxon>Bacillota</taxon>
        <taxon>Bacilli</taxon>
        <taxon>Bacillales</taxon>
        <taxon>Staphylococcaceae</taxon>
        <taxon>Salinicoccus</taxon>
    </lineage>
</organism>
<proteinExistence type="inferred from homology"/>
<dbReference type="InterPro" id="IPR001792">
    <property type="entry name" value="Acylphosphatase-like_dom"/>
</dbReference>
<dbReference type="Proteomes" id="UP001549019">
    <property type="component" value="Unassembled WGS sequence"/>
</dbReference>
<comment type="similarity">
    <text evidence="4">Belongs to the acylphosphatase family.</text>
</comment>
<protein>
    <recommendedName>
        <fullName evidence="1">Acylphosphatase</fullName>
    </recommendedName>
    <alternativeName>
        <fullName evidence="2">Acylphosphate phosphohydrolase</fullName>
    </alternativeName>
</protein>
<dbReference type="Pfam" id="PF00708">
    <property type="entry name" value="Acylphosphatase"/>
    <property type="match status" value="1"/>
</dbReference>
<sequence length="430" mass="49093">MQDKSAEWFPHLSGQILEENYGSHFDAFLIALEGWRRGLTLRWHVKESEKFPGMLTWEDNEPGQLFSLKSDEDCHYFFRSRGDKVTKEAVKTTRDTEKLQKKLLSAGITLPAERQSTKDEYNSKSEELVEKYSIYMVGDDIVGAIKYEPSGTAVNVEEPLDVLDVLPEAFKETALKASETIPGFGHGIINIITQGNTPEPYVNGVDLTGRISEFLYPVQGKARDIPAAIIDYYFPGTCKNVHNAHNAPVIFFDYNEVIQPLRDRTADNVKIVSYECGSLISRKFILSGEVDKYSFHRWIKGEAKEYNLDGYTRYRSDGKLEIVAATPDEEKINAFYGKILERQSDHNITIIGMKEFLESIKKGFSNIGERRELLNLYHEAQEDLKSAEEEIEVLEDKHLDMLNSNSWKATAPLRKFTGVGKGLYRHLRKK</sequence>
<evidence type="ECO:0000256" key="3">
    <source>
        <dbReference type="PROSITE-ProRule" id="PRU00520"/>
    </source>
</evidence>
<comment type="caution">
    <text evidence="3">Lacks conserved residue(s) required for the propagation of feature annotation.</text>
</comment>
<name>A0ABV2EC04_9STAP</name>
<evidence type="ECO:0000313" key="8">
    <source>
        <dbReference type="Proteomes" id="UP001549019"/>
    </source>
</evidence>
<feature type="domain" description="Acylphosphatase-like" evidence="6">
    <location>
        <begin position="281"/>
        <end position="372"/>
    </location>
</feature>
<keyword evidence="5" id="KW-0175">Coiled coil</keyword>
<accession>A0ABV2EC04</accession>
<dbReference type="InterPro" id="IPR036046">
    <property type="entry name" value="Acylphosphatase-like_dom_sf"/>
</dbReference>
<reference evidence="7 8" key="1">
    <citation type="submission" date="2024-05" db="EMBL/GenBank/DDBJ databases">
        <title>Genomic Encyclopedia of Type Strains, Phase IV (KMG-IV): sequencing the most valuable type-strain genomes for metagenomic binning, comparative biology and taxonomic classification.</title>
        <authorList>
            <person name="Goeker M."/>
        </authorList>
    </citation>
    <scope>NUCLEOTIDE SEQUENCE [LARGE SCALE GENOMIC DNA]</scope>
    <source>
        <strain evidence="7 8">DSM 25286</strain>
    </source>
</reference>
<comment type="caution">
    <text evidence="7">The sequence shown here is derived from an EMBL/GenBank/DDBJ whole genome shotgun (WGS) entry which is preliminary data.</text>
</comment>
<evidence type="ECO:0000256" key="4">
    <source>
        <dbReference type="RuleBase" id="RU004168"/>
    </source>
</evidence>
<evidence type="ECO:0000259" key="6">
    <source>
        <dbReference type="PROSITE" id="PS51160"/>
    </source>
</evidence>
<dbReference type="Gene3D" id="3.30.70.100">
    <property type="match status" value="1"/>
</dbReference>
<dbReference type="PROSITE" id="PS51160">
    <property type="entry name" value="ACYLPHOSPHATASE_3"/>
    <property type="match status" value="1"/>
</dbReference>
<keyword evidence="8" id="KW-1185">Reference proteome</keyword>
<feature type="coiled-coil region" evidence="5">
    <location>
        <begin position="370"/>
        <end position="404"/>
    </location>
</feature>
<evidence type="ECO:0000313" key="7">
    <source>
        <dbReference type="EMBL" id="MET3111947.1"/>
    </source>
</evidence>
<gene>
    <name evidence="7" type="ORF">ABHD89_002372</name>
</gene>
<evidence type="ECO:0000256" key="1">
    <source>
        <dbReference type="ARBA" id="ARBA00015991"/>
    </source>
</evidence>
<dbReference type="RefSeq" id="WP_230821146.1">
    <property type="nucleotide sequence ID" value="NZ_JAJNCU010000002.1"/>
</dbReference>
<evidence type="ECO:0000256" key="5">
    <source>
        <dbReference type="SAM" id="Coils"/>
    </source>
</evidence>